<sequence>MTNPSILSKPLQHTPHEAIESPPHPKPTNSSAPPSPQAALQTMQKAATTYATASHLNNLAFQHLHNADALLPTDYPDHPDLLEPNELPTPTRALEISEAYRIASRFATNASGRFRMAKERFEAANMLFEEARGMIVAAVAGVELEEVEGVVEGMRMRGEPAGDHAGTTNERAREWHVLGVAWYAEAVVRGAEERGGGS</sequence>
<protein>
    <submittedName>
        <fullName evidence="2">Uncharacterized protein</fullName>
    </submittedName>
</protein>
<reference evidence="2" key="1">
    <citation type="journal article" date="2020" name="Stud. Mycol.">
        <title>101 Dothideomycetes genomes: a test case for predicting lifestyles and emergence of pathogens.</title>
        <authorList>
            <person name="Haridas S."/>
            <person name="Albert R."/>
            <person name="Binder M."/>
            <person name="Bloem J."/>
            <person name="Labutti K."/>
            <person name="Salamov A."/>
            <person name="Andreopoulos B."/>
            <person name="Baker S."/>
            <person name="Barry K."/>
            <person name="Bills G."/>
            <person name="Bluhm B."/>
            <person name="Cannon C."/>
            <person name="Castanera R."/>
            <person name="Culley D."/>
            <person name="Daum C."/>
            <person name="Ezra D."/>
            <person name="Gonzalez J."/>
            <person name="Henrissat B."/>
            <person name="Kuo A."/>
            <person name="Liang C."/>
            <person name="Lipzen A."/>
            <person name="Lutzoni F."/>
            <person name="Magnuson J."/>
            <person name="Mondo S."/>
            <person name="Nolan M."/>
            <person name="Ohm R."/>
            <person name="Pangilinan J."/>
            <person name="Park H.-J."/>
            <person name="Ramirez L."/>
            <person name="Alfaro M."/>
            <person name="Sun H."/>
            <person name="Tritt A."/>
            <person name="Yoshinaga Y."/>
            <person name="Zwiers L.-H."/>
            <person name="Turgeon B."/>
            <person name="Goodwin S."/>
            <person name="Spatafora J."/>
            <person name="Crous P."/>
            <person name="Grigoriev I."/>
        </authorList>
    </citation>
    <scope>NUCLEOTIDE SEQUENCE</scope>
    <source>
        <strain evidence="2">CBS 269.34</strain>
    </source>
</reference>
<dbReference type="EMBL" id="MU004193">
    <property type="protein sequence ID" value="KAF2492561.1"/>
    <property type="molecule type" value="Genomic_DNA"/>
</dbReference>
<organism evidence="2 3">
    <name type="scientific">Lophium mytilinum</name>
    <dbReference type="NCBI Taxonomy" id="390894"/>
    <lineage>
        <taxon>Eukaryota</taxon>
        <taxon>Fungi</taxon>
        <taxon>Dikarya</taxon>
        <taxon>Ascomycota</taxon>
        <taxon>Pezizomycotina</taxon>
        <taxon>Dothideomycetes</taxon>
        <taxon>Pleosporomycetidae</taxon>
        <taxon>Mytilinidiales</taxon>
        <taxon>Mytilinidiaceae</taxon>
        <taxon>Lophium</taxon>
    </lineage>
</organism>
<name>A0A6A6QJW5_9PEZI</name>
<keyword evidence="3" id="KW-1185">Reference proteome</keyword>
<accession>A0A6A6QJW5</accession>
<dbReference type="Proteomes" id="UP000799750">
    <property type="component" value="Unassembled WGS sequence"/>
</dbReference>
<proteinExistence type="predicted"/>
<feature type="compositionally biased region" description="Polar residues" evidence="1">
    <location>
        <begin position="27"/>
        <end position="41"/>
    </location>
</feature>
<dbReference type="AlphaFoldDB" id="A0A6A6QJW5"/>
<feature type="region of interest" description="Disordered" evidence="1">
    <location>
        <begin position="1"/>
        <end position="41"/>
    </location>
</feature>
<evidence type="ECO:0000313" key="2">
    <source>
        <dbReference type="EMBL" id="KAF2492561.1"/>
    </source>
</evidence>
<evidence type="ECO:0000313" key="3">
    <source>
        <dbReference type="Proteomes" id="UP000799750"/>
    </source>
</evidence>
<gene>
    <name evidence="2" type="ORF">BU16DRAFT_563874</name>
</gene>
<evidence type="ECO:0000256" key="1">
    <source>
        <dbReference type="SAM" id="MobiDB-lite"/>
    </source>
</evidence>